<gene>
    <name evidence="1" type="ORF">HEK616_34000</name>
</gene>
<accession>A0ABN6QUQ5</accession>
<name>A0ABN6QUQ5_STRNI</name>
<dbReference type="EMBL" id="AP026073">
    <property type="protein sequence ID" value="BDM69913.1"/>
    <property type="molecule type" value="Genomic_DNA"/>
</dbReference>
<dbReference type="RefSeq" id="WP_261953747.1">
    <property type="nucleotide sequence ID" value="NZ_AP026073.1"/>
</dbReference>
<proteinExistence type="predicted"/>
<evidence type="ECO:0000313" key="1">
    <source>
        <dbReference type="EMBL" id="BDM69913.1"/>
    </source>
</evidence>
<organism evidence="1 2">
    <name type="scientific">Streptomyces nigrescens</name>
    <dbReference type="NCBI Taxonomy" id="1920"/>
    <lineage>
        <taxon>Bacteria</taxon>
        <taxon>Bacillati</taxon>
        <taxon>Actinomycetota</taxon>
        <taxon>Actinomycetes</taxon>
        <taxon>Kitasatosporales</taxon>
        <taxon>Streptomycetaceae</taxon>
        <taxon>Streptomyces</taxon>
    </lineage>
</organism>
<protein>
    <submittedName>
        <fullName evidence="1">Uncharacterized protein</fullName>
    </submittedName>
</protein>
<reference evidence="1" key="1">
    <citation type="submission" date="2022-06" db="EMBL/GenBank/DDBJ databases">
        <title>Complete genome sequence of Streptomyces nigrescens HEK616.</title>
        <authorList>
            <person name="Asamizu S."/>
            <person name="Onaka H."/>
        </authorList>
    </citation>
    <scope>NUCLEOTIDE SEQUENCE</scope>
    <source>
        <strain evidence="1">HEK616</strain>
    </source>
</reference>
<keyword evidence="2" id="KW-1185">Reference proteome</keyword>
<dbReference type="Proteomes" id="UP001059597">
    <property type="component" value="Chromosome"/>
</dbReference>
<evidence type="ECO:0000313" key="2">
    <source>
        <dbReference type="Proteomes" id="UP001059597"/>
    </source>
</evidence>
<sequence length="44" mass="4986">MGAMMLGGDAKGRRYVAEARRRYQWVIDSGDIFQRQLALARLTG</sequence>